<dbReference type="Gene3D" id="1.10.443.10">
    <property type="entry name" value="Intergrase catalytic core"/>
    <property type="match status" value="1"/>
</dbReference>
<dbReference type="GO" id="GO:0015074">
    <property type="term" value="P:DNA integration"/>
    <property type="evidence" value="ECO:0007669"/>
    <property type="project" value="InterPro"/>
</dbReference>
<dbReference type="RefSeq" id="WP_136361758.1">
    <property type="nucleotide sequence ID" value="NZ_VRYN01000016.1"/>
</dbReference>
<accession>A0A4D6GXE6</accession>
<evidence type="ECO:0000259" key="2">
    <source>
        <dbReference type="PROSITE" id="PS51898"/>
    </source>
</evidence>
<dbReference type="CDD" id="cd00397">
    <property type="entry name" value="DNA_BRE_C"/>
    <property type="match status" value="1"/>
</dbReference>
<dbReference type="Proteomes" id="UP000296216">
    <property type="component" value="Plasmid pHSAL2"/>
</dbReference>
<dbReference type="EMBL" id="VRYN01000016">
    <property type="protein sequence ID" value="TYO73830.1"/>
    <property type="molecule type" value="Genomic_DNA"/>
</dbReference>
<dbReference type="Pfam" id="PF00589">
    <property type="entry name" value="Phage_integrase"/>
    <property type="match status" value="1"/>
</dbReference>
<reference evidence="3 5" key="1">
    <citation type="journal article" date="2019" name="Microbiol. Resour. Announc.">
        <title>The Genome Sequence of the Halobacterium salinarum Type Strain Is Closely Related to That of Laboratory Strains NRC-1 and R1.</title>
        <authorList>
            <person name="Pfeiffer F."/>
            <person name="Marchfelder A."/>
            <person name="Habermann B."/>
            <person name="Dyall-Smith M.L."/>
        </authorList>
    </citation>
    <scope>NUCLEOTIDE SEQUENCE [LARGE SCALE GENOMIC DNA]</scope>
    <source>
        <strain evidence="3">91-R6</strain>
        <strain evidence="5">ATCC 33171 / DSM 3754 / JCM 8978 / NBRC 102687 / NCIMB 764 / 91-R6</strain>
        <plasmid evidence="5">phsal2</plasmid>
    </source>
</reference>
<dbReference type="GO" id="GO:0003677">
    <property type="term" value="F:DNA binding"/>
    <property type="evidence" value="ECO:0007669"/>
    <property type="project" value="InterPro"/>
</dbReference>
<geneLocation type="plasmid" evidence="3">
    <name>pHSAL2</name>
</geneLocation>
<reference evidence="4 6" key="2">
    <citation type="submission" date="2019-07" db="EMBL/GenBank/DDBJ databases">
        <title>Genomic Encyclopedia of Archaeal and Bacterial Type Strains, Phase II (KMG-II): from individual species to whole genera.</title>
        <authorList>
            <person name="Goeker M."/>
        </authorList>
    </citation>
    <scope>NUCLEOTIDE SEQUENCE [LARGE SCALE GENOMIC DNA]</scope>
    <source>
        <strain evidence="4 6">DSM 3754</strain>
    </source>
</reference>
<dbReference type="SUPFAM" id="SSF56349">
    <property type="entry name" value="DNA breaking-rejoining enzymes"/>
    <property type="match status" value="1"/>
</dbReference>
<evidence type="ECO:0000256" key="1">
    <source>
        <dbReference type="ARBA" id="ARBA00023172"/>
    </source>
</evidence>
<dbReference type="InterPro" id="IPR013762">
    <property type="entry name" value="Integrase-like_cat_sf"/>
</dbReference>
<feature type="domain" description="Tyr recombinase" evidence="2">
    <location>
        <begin position="11"/>
        <end position="196"/>
    </location>
</feature>
<organism evidence="3 5">
    <name type="scientific">Halobacterium salinarum (strain ATCC 33171 / DSM 3754 / JCM 8978 / NBRC 102687 / NCIMB 764 / 91-R6)</name>
    <dbReference type="NCBI Taxonomy" id="2597657"/>
    <lineage>
        <taxon>Archaea</taxon>
        <taxon>Methanobacteriati</taxon>
        <taxon>Methanobacteriota</taxon>
        <taxon>Stenosarchaea group</taxon>
        <taxon>Halobacteria</taxon>
        <taxon>Halobacteriales</taxon>
        <taxon>Halobacteriaceae</taxon>
        <taxon>Halobacterium</taxon>
    </lineage>
</organism>
<name>A0A4D6GXE6_HALS9</name>
<dbReference type="Proteomes" id="UP000323075">
    <property type="component" value="Unassembled WGS sequence"/>
</dbReference>
<dbReference type="EMBL" id="CP038633">
    <property type="protein sequence ID" value="QCC46161.1"/>
    <property type="molecule type" value="Genomic_DNA"/>
</dbReference>
<dbReference type="PROSITE" id="PS51898">
    <property type="entry name" value="TYR_RECOMBINASE"/>
    <property type="match status" value="1"/>
</dbReference>
<evidence type="ECO:0000313" key="6">
    <source>
        <dbReference type="Proteomes" id="UP000323075"/>
    </source>
</evidence>
<reference evidence="3" key="3">
    <citation type="journal article" name="MicrobiologyOpen">
        <title>Whole-genome comparison between the type strain of Halobacterium salinarum (DSM 3754(T)) and the laboratory strains R1 and NRC-1.</title>
        <authorList>
            <person name="Pfeiffer F."/>
            <person name="Losensky G."/>
            <person name="Marchfelder A."/>
            <person name="Habermann B."/>
            <person name="Dyall-Smith M."/>
        </authorList>
    </citation>
    <scope>NUCLEOTIDE SEQUENCE</scope>
    <source>
        <strain evidence="3">91-R6</strain>
    </source>
</reference>
<keyword evidence="1" id="KW-0233">DNA recombination</keyword>
<dbReference type="GO" id="GO:0006310">
    <property type="term" value="P:DNA recombination"/>
    <property type="evidence" value="ECO:0007669"/>
    <property type="project" value="UniProtKB-KW"/>
</dbReference>
<evidence type="ECO:0000313" key="5">
    <source>
        <dbReference type="Proteomes" id="UP000296216"/>
    </source>
</evidence>
<dbReference type="InterPro" id="IPR011010">
    <property type="entry name" value="DNA_brk_join_enz"/>
</dbReference>
<geneLocation type="plasmid" evidence="5">
    <name>phsal2</name>
</geneLocation>
<evidence type="ECO:0000313" key="4">
    <source>
        <dbReference type="EMBL" id="TYO73830.1"/>
    </source>
</evidence>
<dbReference type="InterPro" id="IPR002104">
    <property type="entry name" value="Integrase_catalytic"/>
</dbReference>
<proteinExistence type="predicted"/>
<dbReference type="GeneID" id="39856371"/>
<dbReference type="AlphaFoldDB" id="A0A4D6GXE6"/>
<protein>
    <submittedName>
        <fullName evidence="3 4">Integrase family protein</fullName>
    </submittedName>
</protein>
<keyword evidence="3" id="KW-0614">Plasmid</keyword>
<sequence length="201" mass="22718">MRLEATAKADEYKVWMTDAELDELRRTAANHRDDLIIQLGGYVGLRAFEIPQIRPEHVKRTPDGDHYRLRVPEGKDTTGNGGKPRDAYLPADVEGDIHRYQNAEDIAPDDLLIDLTERGVRDVVKRTAERAAAETGDDDYQYVSSHDLRRRFAQRLLVDRQMNPRVVMAVGGWDSFQAIEPYLNAPTAEVVNDAFEEAGLA</sequence>
<evidence type="ECO:0000313" key="3">
    <source>
        <dbReference type="EMBL" id="QCC46161.1"/>
    </source>
</evidence>
<gene>
    <name evidence="4" type="ORF">APQ99_02368</name>
    <name evidence="3" type="ORF">HBSAL_13250</name>
</gene>